<feature type="domain" description="Fibronectin type-III" evidence="4">
    <location>
        <begin position="256"/>
        <end position="353"/>
    </location>
</feature>
<feature type="chain" id="PRO_5008788632" description="Fibronectin type-III domain-containing protein" evidence="3">
    <location>
        <begin position="36"/>
        <end position="1217"/>
    </location>
</feature>
<feature type="compositionally biased region" description="Polar residues" evidence="1">
    <location>
        <begin position="1096"/>
        <end position="1108"/>
    </location>
</feature>
<evidence type="ECO:0000259" key="4">
    <source>
        <dbReference type="PROSITE" id="PS50853"/>
    </source>
</evidence>
<feature type="transmembrane region" description="Helical" evidence="2">
    <location>
        <begin position="674"/>
        <end position="702"/>
    </location>
</feature>
<reference evidence="6" key="3">
    <citation type="submission" date="2015-06" db="UniProtKB">
        <authorList>
            <consortium name="EnsemblMetazoa"/>
        </authorList>
    </citation>
    <scope>IDENTIFICATION</scope>
</reference>
<keyword evidence="2" id="KW-0472">Membrane</keyword>
<feature type="compositionally biased region" description="Low complexity" evidence="1">
    <location>
        <begin position="1126"/>
        <end position="1136"/>
    </location>
</feature>
<dbReference type="EMBL" id="KB295394">
    <property type="protein sequence ID" value="ELU13209.1"/>
    <property type="molecule type" value="Genomic_DNA"/>
</dbReference>
<reference evidence="7" key="1">
    <citation type="submission" date="2012-12" db="EMBL/GenBank/DDBJ databases">
        <authorList>
            <person name="Hellsten U."/>
            <person name="Grimwood J."/>
            <person name="Chapman J.A."/>
            <person name="Shapiro H."/>
            <person name="Aerts A."/>
            <person name="Otillar R.P."/>
            <person name="Terry A.Y."/>
            <person name="Boore J.L."/>
            <person name="Simakov O."/>
            <person name="Marletaz F."/>
            <person name="Cho S.-J."/>
            <person name="Edsinger-Gonzales E."/>
            <person name="Havlak P."/>
            <person name="Kuo D.-H."/>
            <person name="Larsson T."/>
            <person name="Lv J."/>
            <person name="Arendt D."/>
            <person name="Savage R."/>
            <person name="Osoegawa K."/>
            <person name="de Jong P."/>
            <person name="Lindberg D.R."/>
            <person name="Seaver E.C."/>
            <person name="Weisblat D.A."/>
            <person name="Putnam N.H."/>
            <person name="Grigoriev I.V."/>
            <person name="Rokhsar D.S."/>
        </authorList>
    </citation>
    <scope>NUCLEOTIDE SEQUENCE</scope>
    <source>
        <strain evidence="7">I ESC-2004</strain>
    </source>
</reference>
<keyword evidence="2" id="KW-0812">Transmembrane</keyword>
<organism evidence="5">
    <name type="scientific">Capitella teleta</name>
    <name type="common">Polychaete worm</name>
    <dbReference type="NCBI Taxonomy" id="283909"/>
    <lineage>
        <taxon>Eukaryota</taxon>
        <taxon>Metazoa</taxon>
        <taxon>Spiralia</taxon>
        <taxon>Lophotrochozoa</taxon>
        <taxon>Annelida</taxon>
        <taxon>Polychaeta</taxon>
        <taxon>Sedentaria</taxon>
        <taxon>Scolecida</taxon>
        <taxon>Capitellidae</taxon>
        <taxon>Capitella</taxon>
    </lineage>
</organism>
<evidence type="ECO:0000313" key="5">
    <source>
        <dbReference type="EMBL" id="ELU13209.1"/>
    </source>
</evidence>
<keyword evidence="2" id="KW-1133">Transmembrane helix</keyword>
<gene>
    <name evidence="5" type="ORF">CAPTEDRAFT_187888</name>
</gene>
<name>R7V3V5_CAPTE</name>
<dbReference type="InterPro" id="IPR003961">
    <property type="entry name" value="FN3_dom"/>
</dbReference>
<dbReference type="STRING" id="283909.R7V3V5"/>
<dbReference type="InterPro" id="IPR036116">
    <property type="entry name" value="FN3_sf"/>
</dbReference>
<accession>R7V3V5</accession>
<protein>
    <recommendedName>
        <fullName evidence="4">Fibronectin type-III domain-containing protein</fullName>
    </recommendedName>
</protein>
<dbReference type="Proteomes" id="UP000014760">
    <property type="component" value="Unassembled WGS sequence"/>
</dbReference>
<evidence type="ECO:0000313" key="7">
    <source>
        <dbReference type="Proteomes" id="UP000014760"/>
    </source>
</evidence>
<dbReference type="AlphaFoldDB" id="R7V3V5"/>
<keyword evidence="7" id="KW-1185">Reference proteome</keyword>
<feature type="signal peptide" evidence="3">
    <location>
        <begin position="1"/>
        <end position="35"/>
    </location>
</feature>
<dbReference type="EnsemblMetazoa" id="CapteT187888">
    <property type="protein sequence ID" value="CapteP187888"/>
    <property type="gene ID" value="CapteG187888"/>
</dbReference>
<evidence type="ECO:0000256" key="1">
    <source>
        <dbReference type="SAM" id="MobiDB-lite"/>
    </source>
</evidence>
<dbReference type="HOGENOM" id="CLU_269087_0_0_1"/>
<proteinExistence type="predicted"/>
<dbReference type="SUPFAM" id="SSF49265">
    <property type="entry name" value="Fibronectin type III"/>
    <property type="match status" value="1"/>
</dbReference>
<feature type="region of interest" description="Disordered" evidence="1">
    <location>
        <begin position="1032"/>
        <end position="1060"/>
    </location>
</feature>
<sequence>MAGGLQRPPCRAAVHPSGFLFLLFTLSSSLFTVHSDDLWGPPQGDISPRDQLLEEYSELVLNCTLLDTYTKPYNASDLHFQVDSKHYFGLPYVHVLSNRTVQLRYPHFNTSHVDAVHCLDPEGNVFRASTTVDCARRPMTPVVTRCIVPDWRNLTCDWEPSLWDQADWSHTIDNRYDLSWSVRSPLFPHLGSVVFDDRDVPTSFTWLPHLGASHLCQGEVYDLTIEASNKLTNVHNFTKPSVSVSVDPCTKVQTNAVSGVSLSGLSSRHVDLSWTAMSVPESVLQKAIKYVVHYSGLWGDEHLEEMREVEEKTSMRLLTQPYVNYSLSIQAVPVVGGHLSAPVLKTWLSSPDRPEMNPDISPFAFEIQNQECGSTQRLVTLHWKELEAKLHNGPQLRYRVQERLPPNAVWRTLEQTTGRKGHSVCVRQDQDVHLRVVAENSVGRADTSSVEVFNIPKEPDALQWFKAQGEDLQNGSSVMHFTWIVDNITQPAQKQKREVKEDVVLLWCQGSAYNCTGALHWKNVNYAEGHHALLLQQPFQLLRYALANSNGLQWSSCCYGYNELPSPPNKVHVKTSSSDHGELDVLITVPLCVSGSGFVEAFDIVFCLTDGNQCIDKEESVRVARGQLGGGAILLHALQVAPGSHHLVSVYSVSRAGRSHVSHPASAAKATESWASAGAVLGVVVACVIVLMLFVGGFVSVIRFCQRKKRNFESGLAITRPPQKHQRHSDCSSTPMLVENYLNGNANRTNGYLRQLSSLSTLSVDSGTGSLNYDQLSPHATDGQQQRKSSAGHMQRFSSIPESPIEEETAQASGGERETSFNTHPKYANVDDYSRLTVAPNDPLPVDQWDAPHKTSQAPIADYTRVANLSPASEQDDRSIGPASHVKNSARDWTPCSDGYSSELPPLHDAGSGQPNQPSVAQAAGGYTAPESLPATSERGYAPHSALLNKDRGYVPHSVLTNSIPSSVNPYTCPEMLAKPHDTGYAPHSALDNPPRVPPLHLDSSNVVGPSSAVYLPVDEIFGQLNTAANVQAKKAPEKPEEAPCAVHSPQMNKAAGGSNGYTSVEGLLSAGAKPTVPTNNGYTPPASLPCPPPMSTYTSPESLQPQSGEGEAARSRSTHDSGYTSQSQLNSSQSDLQAKDAAAAAAIKGSSYVSVDSLQQTAAPSCAQSNGYVPVQSLDPPPPDHLNSGGNSSCHGDSYVSIDEAERRGLISSLVR</sequence>
<feature type="region of interest" description="Disordered" evidence="1">
    <location>
        <begin position="773"/>
        <end position="939"/>
    </location>
</feature>
<evidence type="ECO:0000313" key="6">
    <source>
        <dbReference type="EnsemblMetazoa" id="CapteP187888"/>
    </source>
</evidence>
<dbReference type="OMA" id="CTLETPE"/>
<feature type="region of interest" description="Disordered" evidence="1">
    <location>
        <begin position="1164"/>
        <end position="1199"/>
    </location>
</feature>
<evidence type="ECO:0000256" key="2">
    <source>
        <dbReference type="SAM" id="Phobius"/>
    </source>
</evidence>
<feature type="region of interest" description="Disordered" evidence="1">
    <location>
        <begin position="1076"/>
        <end position="1136"/>
    </location>
</feature>
<evidence type="ECO:0000256" key="3">
    <source>
        <dbReference type="SAM" id="SignalP"/>
    </source>
</evidence>
<dbReference type="PROSITE" id="PS50853">
    <property type="entry name" value="FN3"/>
    <property type="match status" value="1"/>
</dbReference>
<dbReference type="EMBL" id="AMQN01005200">
    <property type="status" value="NOT_ANNOTATED_CDS"/>
    <property type="molecule type" value="Genomic_DNA"/>
</dbReference>
<keyword evidence="3" id="KW-0732">Signal</keyword>
<reference evidence="5 7" key="2">
    <citation type="journal article" date="2013" name="Nature">
        <title>Insights into bilaterian evolution from three spiralian genomes.</title>
        <authorList>
            <person name="Simakov O."/>
            <person name="Marletaz F."/>
            <person name="Cho S.J."/>
            <person name="Edsinger-Gonzales E."/>
            <person name="Havlak P."/>
            <person name="Hellsten U."/>
            <person name="Kuo D.H."/>
            <person name="Larsson T."/>
            <person name="Lv J."/>
            <person name="Arendt D."/>
            <person name="Savage R."/>
            <person name="Osoegawa K."/>
            <person name="de Jong P."/>
            <person name="Grimwood J."/>
            <person name="Chapman J.A."/>
            <person name="Shapiro H."/>
            <person name="Aerts A."/>
            <person name="Otillar R.P."/>
            <person name="Terry A.Y."/>
            <person name="Boore J.L."/>
            <person name="Grigoriev I.V."/>
            <person name="Lindberg D.R."/>
            <person name="Seaver E.C."/>
            <person name="Weisblat D.A."/>
            <person name="Putnam N.H."/>
            <person name="Rokhsar D.S."/>
        </authorList>
    </citation>
    <scope>NUCLEOTIDE SEQUENCE</scope>
    <source>
        <strain evidence="5 7">I ESC-2004</strain>
    </source>
</reference>